<dbReference type="EMBL" id="ML170433">
    <property type="protein sequence ID" value="TDL13910.1"/>
    <property type="molecule type" value="Genomic_DNA"/>
</dbReference>
<organism evidence="2 3">
    <name type="scientific">Rickenella mellea</name>
    <dbReference type="NCBI Taxonomy" id="50990"/>
    <lineage>
        <taxon>Eukaryota</taxon>
        <taxon>Fungi</taxon>
        <taxon>Dikarya</taxon>
        <taxon>Basidiomycota</taxon>
        <taxon>Agaricomycotina</taxon>
        <taxon>Agaricomycetes</taxon>
        <taxon>Hymenochaetales</taxon>
        <taxon>Rickenellaceae</taxon>
        <taxon>Rickenella</taxon>
    </lineage>
</organism>
<reference evidence="2 3" key="1">
    <citation type="submission" date="2018-06" db="EMBL/GenBank/DDBJ databases">
        <title>A transcriptomic atlas of mushroom development highlights an independent origin of complex multicellularity.</title>
        <authorList>
            <consortium name="DOE Joint Genome Institute"/>
            <person name="Krizsan K."/>
            <person name="Almasi E."/>
            <person name="Merenyi Z."/>
            <person name="Sahu N."/>
            <person name="Viragh M."/>
            <person name="Koszo T."/>
            <person name="Mondo S."/>
            <person name="Kiss B."/>
            <person name="Balint B."/>
            <person name="Kues U."/>
            <person name="Barry K."/>
            <person name="Hegedus J.C."/>
            <person name="Henrissat B."/>
            <person name="Johnson J."/>
            <person name="Lipzen A."/>
            <person name="Ohm R."/>
            <person name="Nagy I."/>
            <person name="Pangilinan J."/>
            <person name="Yan J."/>
            <person name="Xiong Y."/>
            <person name="Grigoriev I.V."/>
            <person name="Hibbett D.S."/>
            <person name="Nagy L.G."/>
        </authorList>
    </citation>
    <scope>NUCLEOTIDE SEQUENCE [LARGE SCALE GENOMIC DNA]</scope>
    <source>
        <strain evidence="2 3">SZMC22713</strain>
    </source>
</reference>
<accession>A0A4Y7PHM5</accession>
<evidence type="ECO:0000313" key="2">
    <source>
        <dbReference type="EMBL" id="TDL13910.1"/>
    </source>
</evidence>
<gene>
    <name evidence="2" type="ORF">BD410DRAFT_810160</name>
</gene>
<proteinExistence type="predicted"/>
<feature type="region of interest" description="Disordered" evidence="1">
    <location>
        <begin position="98"/>
        <end position="143"/>
    </location>
</feature>
<keyword evidence="3" id="KW-1185">Reference proteome</keyword>
<protein>
    <submittedName>
        <fullName evidence="2">Uncharacterized protein</fullName>
    </submittedName>
</protein>
<dbReference type="AlphaFoldDB" id="A0A4Y7PHM5"/>
<dbReference type="VEuPathDB" id="FungiDB:BD410DRAFT_810160"/>
<feature type="compositionally biased region" description="Acidic residues" evidence="1">
    <location>
        <begin position="121"/>
        <end position="130"/>
    </location>
</feature>
<evidence type="ECO:0000313" key="3">
    <source>
        <dbReference type="Proteomes" id="UP000294933"/>
    </source>
</evidence>
<dbReference type="Proteomes" id="UP000294933">
    <property type="component" value="Unassembled WGS sequence"/>
</dbReference>
<name>A0A4Y7PHM5_9AGAM</name>
<sequence length="278" mass="31335">MRSTTTPATSAECEDKRRFFRRLIRMGRKIYKKMPRQPSTEEELMEWVNAMDPVIDKLQAVILDLPDKARLESRIEEMNGWEEHILSIHWDISSEELVVESDSGDDMSSTASTGRPSDREVSEEEADEETSQGRSKISTACIRDFSPSRAGQKRYFIAEDTKANGKGTEEETITAGVAKKIKTAAAASSGVEAQMARSPQEIIKIDNDSATDDTTEVRRILALRERATRAEEAFDRAMLRLESVTHDFLVKKRQYAQTAAECACAIGAFMERRGLNRF</sequence>
<feature type="compositionally biased region" description="Polar residues" evidence="1">
    <location>
        <begin position="106"/>
        <end position="115"/>
    </location>
</feature>
<evidence type="ECO:0000256" key="1">
    <source>
        <dbReference type="SAM" id="MobiDB-lite"/>
    </source>
</evidence>